<dbReference type="AlphaFoldDB" id="A0A5C5VYV2"/>
<evidence type="ECO:0000259" key="8">
    <source>
        <dbReference type="Pfam" id="PF00460"/>
    </source>
</evidence>
<dbReference type="PANTHER" id="PTHR30033:SF2">
    <property type="entry name" value="FLAGELLAR HOOK PROTEIN"/>
    <property type="match status" value="1"/>
</dbReference>
<evidence type="ECO:0000256" key="6">
    <source>
        <dbReference type="ARBA" id="ARBA00023143"/>
    </source>
</evidence>
<evidence type="ECO:0000259" key="10">
    <source>
        <dbReference type="Pfam" id="PF22638"/>
    </source>
</evidence>
<dbReference type="InterPro" id="IPR001444">
    <property type="entry name" value="Flag_bb_rod_N"/>
</dbReference>
<dbReference type="GO" id="GO:0005576">
    <property type="term" value="C:extracellular region"/>
    <property type="evidence" value="ECO:0007669"/>
    <property type="project" value="UniProtKB-SubCell"/>
</dbReference>
<comment type="caution">
    <text evidence="11">The sequence shown here is derived from an EMBL/GenBank/DDBJ whole genome shotgun (WGS) entry which is preliminary data.</text>
</comment>
<keyword evidence="12" id="KW-1185">Reference proteome</keyword>
<dbReference type="SUPFAM" id="SSF64518">
    <property type="entry name" value="Phase 1 flagellin"/>
    <property type="match status" value="1"/>
</dbReference>
<keyword evidence="5 7" id="KW-0964">Secreted</keyword>
<dbReference type="NCBIfam" id="TIGR02492">
    <property type="entry name" value="flgK_ends"/>
    <property type="match status" value="1"/>
</dbReference>
<dbReference type="InterPro" id="IPR053927">
    <property type="entry name" value="FlgK_helical"/>
</dbReference>
<dbReference type="InterPro" id="IPR002371">
    <property type="entry name" value="FlgK"/>
</dbReference>
<protein>
    <recommendedName>
        <fullName evidence="4 7">Flagellar hook-associated protein 1</fullName>
        <shortName evidence="7">HAP1</shortName>
    </recommendedName>
</protein>
<gene>
    <name evidence="7 11" type="primary">flgK</name>
    <name evidence="11" type="ORF">Pla111_26650</name>
</gene>
<dbReference type="PROSITE" id="PS00588">
    <property type="entry name" value="FLAGELLA_BB_ROD"/>
    <property type="match status" value="1"/>
</dbReference>
<reference evidence="11 12" key="1">
    <citation type="submission" date="2019-02" db="EMBL/GenBank/DDBJ databases">
        <title>Deep-cultivation of Planctomycetes and their phenomic and genomic characterization uncovers novel biology.</title>
        <authorList>
            <person name="Wiegand S."/>
            <person name="Jogler M."/>
            <person name="Boedeker C."/>
            <person name="Pinto D."/>
            <person name="Vollmers J."/>
            <person name="Rivas-Marin E."/>
            <person name="Kohn T."/>
            <person name="Peeters S.H."/>
            <person name="Heuer A."/>
            <person name="Rast P."/>
            <person name="Oberbeckmann S."/>
            <person name="Bunk B."/>
            <person name="Jeske O."/>
            <person name="Meyerdierks A."/>
            <person name="Storesund J.E."/>
            <person name="Kallscheuer N."/>
            <person name="Luecker S."/>
            <person name="Lage O.M."/>
            <person name="Pohl T."/>
            <person name="Merkel B.J."/>
            <person name="Hornburger P."/>
            <person name="Mueller R.-W."/>
            <person name="Bruemmer F."/>
            <person name="Labrenz M."/>
            <person name="Spormann A.M."/>
            <person name="Op Den Camp H."/>
            <person name="Overmann J."/>
            <person name="Amann R."/>
            <person name="Jetten M.S.M."/>
            <person name="Mascher T."/>
            <person name="Medema M.H."/>
            <person name="Devos D.P."/>
            <person name="Kaster A.-K."/>
            <person name="Ovreas L."/>
            <person name="Rohde M."/>
            <person name="Galperin M.Y."/>
            <person name="Jogler C."/>
        </authorList>
    </citation>
    <scope>NUCLEOTIDE SEQUENCE [LARGE SCALE GENOMIC DNA]</scope>
    <source>
        <strain evidence="11 12">Pla111</strain>
    </source>
</reference>
<dbReference type="Pfam" id="PF06429">
    <property type="entry name" value="Flg_bbr_C"/>
    <property type="match status" value="1"/>
</dbReference>
<evidence type="ECO:0000256" key="7">
    <source>
        <dbReference type="RuleBase" id="RU362065"/>
    </source>
</evidence>
<feature type="domain" description="Flagellar basal body rod protein N-terminal" evidence="8">
    <location>
        <begin position="7"/>
        <end position="36"/>
    </location>
</feature>
<evidence type="ECO:0000313" key="12">
    <source>
        <dbReference type="Proteomes" id="UP000318995"/>
    </source>
</evidence>
<name>A0A5C5VYV2_9BACT</name>
<evidence type="ECO:0000256" key="5">
    <source>
        <dbReference type="ARBA" id="ARBA00022525"/>
    </source>
</evidence>
<dbReference type="InterPro" id="IPR019776">
    <property type="entry name" value="Flagellar_basal_body_rod_CS"/>
</dbReference>
<dbReference type="PRINTS" id="PR01005">
    <property type="entry name" value="FLGHOOKAP1"/>
</dbReference>
<dbReference type="PANTHER" id="PTHR30033">
    <property type="entry name" value="FLAGELLAR HOOK-ASSOCIATED PROTEIN 1"/>
    <property type="match status" value="1"/>
</dbReference>
<dbReference type="OrthoDB" id="9802553at2"/>
<evidence type="ECO:0000256" key="1">
    <source>
        <dbReference type="ARBA" id="ARBA00004365"/>
    </source>
</evidence>
<evidence type="ECO:0000256" key="3">
    <source>
        <dbReference type="ARBA" id="ARBA00009677"/>
    </source>
</evidence>
<evidence type="ECO:0000259" key="9">
    <source>
        <dbReference type="Pfam" id="PF06429"/>
    </source>
</evidence>
<dbReference type="Pfam" id="PF22638">
    <property type="entry name" value="FlgK_D1"/>
    <property type="match status" value="1"/>
</dbReference>
<dbReference type="EMBL" id="SJPH01000006">
    <property type="protein sequence ID" value="TWT42692.1"/>
    <property type="molecule type" value="Genomic_DNA"/>
</dbReference>
<keyword evidence="11" id="KW-0966">Cell projection</keyword>
<dbReference type="Pfam" id="PF00460">
    <property type="entry name" value="Flg_bb_rod"/>
    <property type="match status" value="1"/>
</dbReference>
<dbReference type="GO" id="GO:0044780">
    <property type="term" value="P:bacterial-type flagellum assembly"/>
    <property type="evidence" value="ECO:0007669"/>
    <property type="project" value="InterPro"/>
</dbReference>
<dbReference type="GO" id="GO:0009424">
    <property type="term" value="C:bacterial-type flagellum hook"/>
    <property type="evidence" value="ECO:0007669"/>
    <property type="project" value="UniProtKB-UniRule"/>
</dbReference>
<evidence type="ECO:0000256" key="4">
    <source>
        <dbReference type="ARBA" id="ARBA00016244"/>
    </source>
</evidence>
<proteinExistence type="inferred from homology"/>
<evidence type="ECO:0000313" key="11">
    <source>
        <dbReference type="EMBL" id="TWT42692.1"/>
    </source>
</evidence>
<keyword evidence="11" id="KW-0282">Flagellum</keyword>
<feature type="domain" description="Flagellar basal-body/hook protein C-terminal" evidence="9">
    <location>
        <begin position="526"/>
        <end position="567"/>
    </location>
</feature>
<evidence type="ECO:0000256" key="2">
    <source>
        <dbReference type="ARBA" id="ARBA00004613"/>
    </source>
</evidence>
<feature type="domain" description="Flagellar hook-associated protein FlgK helical" evidence="10">
    <location>
        <begin position="95"/>
        <end position="321"/>
    </location>
</feature>
<comment type="subcellular location">
    <subcellularLocation>
        <location evidence="1 7">Bacterial flagellum</location>
    </subcellularLocation>
    <subcellularLocation>
        <location evidence="2 7">Secreted</location>
    </subcellularLocation>
</comment>
<dbReference type="Proteomes" id="UP000318995">
    <property type="component" value="Unassembled WGS sequence"/>
</dbReference>
<dbReference type="GO" id="GO:0005198">
    <property type="term" value="F:structural molecule activity"/>
    <property type="evidence" value="ECO:0007669"/>
    <property type="project" value="UniProtKB-UniRule"/>
</dbReference>
<sequence length="569" mass="60273">MSLFGSLQTASNTLQAMQIGLQVVGNNIANANTEGFIREQVNYAPAPVQRRGGLNIGLGVVVDSITQKIDDFLGNQLRDASADRAAADIQNEAYKDLEALLGELTNNDLSTGLTKFFGAIENTNNATAGDPYSSRNLAVLEGERLAGEIRRIDQRAKALRDNYDNEIATSVGQVNQLALEIQQFNIRITQTEAGSVGSSDAGALRTQRNNKLNALADLIDATVVEQPSGGLSIAVGGEFLVFEGQRREISLEVADGTGEAESRLVFTDSGKRLDLASGRIYGLTQSRDTVVDGFRDQLDGFAKSLINEFNKVYSQGQGLVGFDTLTTQEAVLDPNAALDAAGLTFSPTNGEFRLDVANTNTGVITPTWITIDLLGTSGDPKTTLADLAEQLDNVTGISASINVNGRLTLASETSDTRFTFAEDTSGVLASLGLNSFFTGSGSSNIGTNRELSGIANAGKFALSRDGVEGRNAIALAALADQPLASLDGASIYDQYDQMVNELSQRSTVAGSIADGLGAFESTLESEFQSISGVNIDEEAIDMISLQRIYQATARYISVVQAMLDALVAI</sequence>
<dbReference type="RefSeq" id="WP_146574890.1">
    <property type="nucleotide sequence ID" value="NZ_SJPH01000006.1"/>
</dbReference>
<keyword evidence="6 7" id="KW-0975">Bacterial flagellum</keyword>
<accession>A0A5C5VYV2</accession>
<organism evidence="11 12">
    <name type="scientific">Botrimarina hoheduenensis</name>
    <dbReference type="NCBI Taxonomy" id="2528000"/>
    <lineage>
        <taxon>Bacteria</taxon>
        <taxon>Pseudomonadati</taxon>
        <taxon>Planctomycetota</taxon>
        <taxon>Planctomycetia</taxon>
        <taxon>Pirellulales</taxon>
        <taxon>Lacipirellulaceae</taxon>
        <taxon>Botrimarina</taxon>
    </lineage>
</organism>
<comment type="similarity">
    <text evidence="3 7">Belongs to the flagella basal body rod proteins family.</text>
</comment>
<keyword evidence="11" id="KW-0969">Cilium</keyword>
<dbReference type="InterPro" id="IPR010930">
    <property type="entry name" value="Flg_bb/hook_C_dom"/>
</dbReference>